<evidence type="ECO:0000313" key="1">
    <source>
        <dbReference type="EMBL" id="MBP1905682.1"/>
    </source>
</evidence>
<dbReference type="Proteomes" id="UP001519272">
    <property type="component" value="Unassembled WGS sequence"/>
</dbReference>
<evidence type="ECO:0000313" key="2">
    <source>
        <dbReference type="Proteomes" id="UP001519272"/>
    </source>
</evidence>
<dbReference type="EMBL" id="JAGGKG010000010">
    <property type="protein sequence ID" value="MBP1905682.1"/>
    <property type="molecule type" value="Genomic_DNA"/>
</dbReference>
<proteinExistence type="predicted"/>
<accession>A0ABS4FSY7</accession>
<organism evidence="1 2">
    <name type="scientific">Paenibacillus turicensis</name>
    <dbReference type="NCBI Taxonomy" id="160487"/>
    <lineage>
        <taxon>Bacteria</taxon>
        <taxon>Bacillati</taxon>
        <taxon>Bacillota</taxon>
        <taxon>Bacilli</taxon>
        <taxon>Bacillales</taxon>
        <taxon>Paenibacillaceae</taxon>
        <taxon>Paenibacillus</taxon>
    </lineage>
</organism>
<comment type="caution">
    <text evidence="1">The sequence shown here is derived from an EMBL/GenBank/DDBJ whole genome shotgun (WGS) entry which is preliminary data.</text>
</comment>
<keyword evidence="2" id="KW-1185">Reference proteome</keyword>
<protein>
    <submittedName>
        <fullName evidence="1">Uncharacterized protein</fullName>
    </submittedName>
</protein>
<sequence length="119" mass="13824">MIKIDKNKTTILLSYVNELFEKTNILCSDTLKSPDKQESLVSVQLSEIFALCEKAKLYVDLNEEIAHHEINSLFTLFDSAYFQLKKVIEKDDRNTSWLSSTFKNYKTQHENVIQMLKGS</sequence>
<name>A0ABS4FSY7_9BACL</name>
<gene>
    <name evidence="1" type="ORF">J2Z32_002330</name>
</gene>
<reference evidence="1 2" key="1">
    <citation type="submission" date="2021-03" db="EMBL/GenBank/DDBJ databases">
        <title>Genomic Encyclopedia of Type Strains, Phase IV (KMG-IV): sequencing the most valuable type-strain genomes for metagenomic binning, comparative biology and taxonomic classification.</title>
        <authorList>
            <person name="Goeker M."/>
        </authorList>
    </citation>
    <scope>NUCLEOTIDE SEQUENCE [LARGE SCALE GENOMIC DNA]</scope>
    <source>
        <strain evidence="1 2">DSM 14349</strain>
    </source>
</reference>
<dbReference type="RefSeq" id="WP_210089307.1">
    <property type="nucleotide sequence ID" value="NZ_JAGGKG010000010.1"/>
</dbReference>